<dbReference type="NCBIfam" id="TIGR00199">
    <property type="entry name" value="PncC_domain"/>
    <property type="match status" value="1"/>
</dbReference>
<protein>
    <submittedName>
        <fullName evidence="2">CinA family protein</fullName>
    </submittedName>
</protein>
<evidence type="ECO:0000313" key="2">
    <source>
        <dbReference type="EMBL" id="HIQ67870.1"/>
    </source>
</evidence>
<feature type="domain" description="CinA C-terminal" evidence="1">
    <location>
        <begin position="13"/>
        <end position="150"/>
    </location>
</feature>
<dbReference type="Pfam" id="PF02464">
    <property type="entry name" value="CinA"/>
    <property type="match status" value="1"/>
</dbReference>
<dbReference type="AlphaFoldDB" id="A0A9D0Z2R5"/>
<comment type="caution">
    <text evidence="2">The sequence shown here is derived from an EMBL/GenBank/DDBJ whole genome shotgun (WGS) entry which is preliminary data.</text>
</comment>
<reference evidence="2" key="2">
    <citation type="journal article" date="2021" name="PeerJ">
        <title>Extensive microbial diversity within the chicken gut microbiome revealed by metagenomics and culture.</title>
        <authorList>
            <person name="Gilroy R."/>
            <person name="Ravi A."/>
            <person name="Getino M."/>
            <person name="Pursley I."/>
            <person name="Horton D.L."/>
            <person name="Alikhan N.F."/>
            <person name="Baker D."/>
            <person name="Gharbi K."/>
            <person name="Hall N."/>
            <person name="Watson M."/>
            <person name="Adriaenssens E.M."/>
            <person name="Foster-Nyarko E."/>
            <person name="Jarju S."/>
            <person name="Secka A."/>
            <person name="Antonio M."/>
            <person name="Oren A."/>
            <person name="Chaudhuri R.R."/>
            <person name="La Ragione R."/>
            <person name="Hildebrand F."/>
            <person name="Pallen M.J."/>
        </authorList>
    </citation>
    <scope>NUCLEOTIDE SEQUENCE</scope>
    <source>
        <strain evidence="2">13361</strain>
    </source>
</reference>
<dbReference type="InterPro" id="IPR008136">
    <property type="entry name" value="CinA_C"/>
</dbReference>
<reference evidence="2" key="1">
    <citation type="submission" date="2020-10" db="EMBL/GenBank/DDBJ databases">
        <authorList>
            <person name="Gilroy R."/>
        </authorList>
    </citation>
    <scope>NUCLEOTIDE SEQUENCE</scope>
    <source>
        <strain evidence="2">13361</strain>
    </source>
</reference>
<dbReference type="Proteomes" id="UP000886796">
    <property type="component" value="Unassembled WGS sequence"/>
</dbReference>
<evidence type="ECO:0000313" key="3">
    <source>
        <dbReference type="Proteomes" id="UP000886796"/>
    </source>
</evidence>
<sequence>MMTLCCEVLEALKGKTLVTAESCTGGGIGAALTAVPGSSQVYKGGVISYTNWVKAHVLGVPEVLLQEKGAVSREVAAAMAQGVRQRLEADVAVSVTGLAGPGGDDFGNPVGTVFIGYAQAGLVETKEFHFSGDRAQIREKTLEEALKLVKSHNQ</sequence>
<dbReference type="InterPro" id="IPR036653">
    <property type="entry name" value="CinA-like_C"/>
</dbReference>
<evidence type="ECO:0000259" key="1">
    <source>
        <dbReference type="Pfam" id="PF02464"/>
    </source>
</evidence>
<proteinExistence type="predicted"/>
<dbReference type="Gene3D" id="3.90.950.20">
    <property type="entry name" value="CinA-like"/>
    <property type="match status" value="1"/>
</dbReference>
<accession>A0A9D0Z2R5</accession>
<dbReference type="SUPFAM" id="SSF142433">
    <property type="entry name" value="CinA-like"/>
    <property type="match status" value="1"/>
</dbReference>
<name>A0A9D0Z2R5_9FIRM</name>
<gene>
    <name evidence="2" type="ORF">IAB74_05125</name>
</gene>
<dbReference type="EMBL" id="DVFK01000072">
    <property type="protein sequence ID" value="HIQ67870.1"/>
    <property type="molecule type" value="Genomic_DNA"/>
</dbReference>
<organism evidence="2 3">
    <name type="scientific">Candidatus Faecousia excrementigallinarum</name>
    <dbReference type="NCBI Taxonomy" id="2840806"/>
    <lineage>
        <taxon>Bacteria</taxon>
        <taxon>Bacillati</taxon>
        <taxon>Bacillota</taxon>
        <taxon>Clostridia</taxon>
        <taxon>Eubacteriales</taxon>
        <taxon>Oscillospiraceae</taxon>
        <taxon>Faecousia</taxon>
    </lineage>
</organism>